<dbReference type="EMBL" id="UZAF01017695">
    <property type="protein sequence ID" value="VDO44116.1"/>
    <property type="molecule type" value="Genomic_DNA"/>
</dbReference>
<feature type="region of interest" description="Disordered" evidence="1">
    <location>
        <begin position="78"/>
        <end position="101"/>
    </location>
</feature>
<proteinExistence type="predicted"/>
<name>A0A0N4WL75_HAEPC</name>
<sequence>MLGAEATRSMLTPWLLVILFLMMARILGVLAVLGLGLPSSTVRNVSAILRAKRLCYSQPLRCHFLASQRLVLEPKTKNQPIVGAPSPDRIPGLSTDGVSDECRGDTDCNIPGLTRSARSRSFSMPSDRRCFSPIVVPVGSPGFTPLTKL</sequence>
<evidence type="ECO:0000313" key="5">
    <source>
        <dbReference type="WBParaSite" id="HPLM_0001188801-mRNA-1"/>
    </source>
</evidence>
<reference evidence="5" key="1">
    <citation type="submission" date="2017-02" db="UniProtKB">
        <authorList>
            <consortium name="WormBaseParasite"/>
        </authorList>
    </citation>
    <scope>IDENTIFICATION</scope>
</reference>
<dbReference type="Proteomes" id="UP000268014">
    <property type="component" value="Unassembled WGS sequence"/>
</dbReference>
<gene>
    <name evidence="3" type="ORF">HPLM_LOCUS11880</name>
</gene>
<keyword evidence="4" id="KW-1185">Reference proteome</keyword>
<organism evidence="5">
    <name type="scientific">Haemonchus placei</name>
    <name type="common">Barber's pole worm</name>
    <dbReference type="NCBI Taxonomy" id="6290"/>
    <lineage>
        <taxon>Eukaryota</taxon>
        <taxon>Metazoa</taxon>
        <taxon>Ecdysozoa</taxon>
        <taxon>Nematoda</taxon>
        <taxon>Chromadorea</taxon>
        <taxon>Rhabditida</taxon>
        <taxon>Rhabditina</taxon>
        <taxon>Rhabditomorpha</taxon>
        <taxon>Strongyloidea</taxon>
        <taxon>Trichostrongylidae</taxon>
        <taxon>Haemonchus</taxon>
    </lineage>
</organism>
<reference evidence="3 4" key="2">
    <citation type="submission" date="2018-11" db="EMBL/GenBank/DDBJ databases">
        <authorList>
            <consortium name="Pathogen Informatics"/>
        </authorList>
    </citation>
    <scope>NUCLEOTIDE SEQUENCE [LARGE SCALE GENOMIC DNA]</scope>
    <source>
        <strain evidence="3 4">MHpl1</strain>
    </source>
</reference>
<evidence type="ECO:0000256" key="1">
    <source>
        <dbReference type="SAM" id="MobiDB-lite"/>
    </source>
</evidence>
<feature type="transmembrane region" description="Helical" evidence="2">
    <location>
        <begin position="12"/>
        <end position="37"/>
    </location>
</feature>
<keyword evidence="2" id="KW-0812">Transmembrane</keyword>
<evidence type="ECO:0000313" key="4">
    <source>
        <dbReference type="Proteomes" id="UP000268014"/>
    </source>
</evidence>
<accession>A0A0N4WL75</accession>
<evidence type="ECO:0000256" key="2">
    <source>
        <dbReference type="SAM" id="Phobius"/>
    </source>
</evidence>
<dbReference type="AlphaFoldDB" id="A0A0N4WL75"/>
<keyword evidence="2" id="KW-1133">Transmembrane helix</keyword>
<evidence type="ECO:0000313" key="3">
    <source>
        <dbReference type="EMBL" id="VDO44116.1"/>
    </source>
</evidence>
<dbReference type="WBParaSite" id="HPLM_0001188801-mRNA-1">
    <property type="protein sequence ID" value="HPLM_0001188801-mRNA-1"/>
    <property type="gene ID" value="HPLM_0001188801"/>
</dbReference>
<keyword evidence="2" id="KW-0472">Membrane</keyword>
<protein>
    <submittedName>
        <fullName evidence="5">Secreted protein</fullName>
    </submittedName>
</protein>